<sequence length="321" mass="33443">MRATTPSQRQGSLSRRSIQPPHARPVPSPAAGSGQAWPVLSGLSLLSGLGIGLWLGLAAGLVAGAAVWVAGSLLGRRREDPRDFRDADAVEAATDLAVLAALPELPDGAHAMEQVLRDPASTLAADLRAIHAALLSTHPVGSPLTVAIASAEKGEGRSLLAATLGRLLASEGQRVLLIDADWCRPGQHALFAMKAAPGLAELLSPHPPGVDEVIRTDPVSGLDLIPAGRGRLGARALLSARMKTLLADLSGGYDLLLLDLPPLLDASDAMLVAGMMDRVLYAIRWRHTRRGPTLGALTRLRKARGRVAGIVLTRVGPAEAP</sequence>
<dbReference type="PANTHER" id="PTHR32309">
    <property type="entry name" value="TYROSINE-PROTEIN KINASE"/>
    <property type="match status" value="1"/>
</dbReference>
<keyword evidence="2" id="KW-0067">ATP-binding</keyword>
<evidence type="ECO:0000313" key="3">
    <source>
        <dbReference type="EMBL" id="AUN31293.1"/>
    </source>
</evidence>
<dbReference type="CDD" id="cd05387">
    <property type="entry name" value="BY-kinase"/>
    <property type="match status" value="1"/>
</dbReference>
<keyword evidence="1" id="KW-0547">Nucleotide-binding</keyword>
<accession>A0A2K9NDS9</accession>
<reference evidence="3 4" key="1">
    <citation type="submission" date="2017-12" db="EMBL/GenBank/DDBJ databases">
        <title>Genomes of bacteria within cyanobacterial aggregates.</title>
        <authorList>
            <person name="Cai H."/>
        </authorList>
    </citation>
    <scope>NUCLEOTIDE SEQUENCE [LARGE SCALE GENOMIC DNA]</scope>
    <source>
        <strain evidence="3 4">TH16</strain>
    </source>
</reference>
<dbReference type="EMBL" id="CP025611">
    <property type="protein sequence ID" value="AUN31293.1"/>
    <property type="molecule type" value="Genomic_DNA"/>
</dbReference>
<evidence type="ECO:0000313" key="4">
    <source>
        <dbReference type="Proteomes" id="UP000234752"/>
    </source>
</evidence>
<organism evidence="3 4">
    <name type="scientific">Niveispirillum cyanobacteriorum</name>
    <dbReference type="NCBI Taxonomy" id="1612173"/>
    <lineage>
        <taxon>Bacteria</taxon>
        <taxon>Pseudomonadati</taxon>
        <taxon>Pseudomonadota</taxon>
        <taxon>Alphaproteobacteria</taxon>
        <taxon>Rhodospirillales</taxon>
        <taxon>Azospirillaceae</taxon>
        <taxon>Niveispirillum</taxon>
    </lineage>
</organism>
<dbReference type="KEGG" id="ncb:C0V82_14380"/>
<proteinExistence type="predicted"/>
<evidence type="ECO:0000256" key="2">
    <source>
        <dbReference type="ARBA" id="ARBA00022840"/>
    </source>
</evidence>
<keyword evidence="4" id="KW-1185">Reference proteome</keyword>
<name>A0A2K9NDS9_9PROT</name>
<dbReference type="InterPro" id="IPR027417">
    <property type="entry name" value="P-loop_NTPase"/>
</dbReference>
<dbReference type="Gene3D" id="3.40.50.300">
    <property type="entry name" value="P-loop containing nucleotide triphosphate hydrolases"/>
    <property type="match status" value="1"/>
</dbReference>
<dbReference type="AlphaFoldDB" id="A0A2K9NDS9"/>
<dbReference type="SUPFAM" id="SSF52540">
    <property type="entry name" value="P-loop containing nucleoside triphosphate hydrolases"/>
    <property type="match status" value="1"/>
</dbReference>
<evidence type="ECO:0000256" key="1">
    <source>
        <dbReference type="ARBA" id="ARBA00022741"/>
    </source>
</evidence>
<dbReference type="InterPro" id="IPR005702">
    <property type="entry name" value="Wzc-like_C"/>
</dbReference>
<dbReference type="GO" id="GO:0004713">
    <property type="term" value="F:protein tyrosine kinase activity"/>
    <property type="evidence" value="ECO:0007669"/>
    <property type="project" value="TreeGrafter"/>
</dbReference>
<dbReference type="OrthoDB" id="230260at2"/>
<dbReference type="GO" id="GO:0005886">
    <property type="term" value="C:plasma membrane"/>
    <property type="evidence" value="ECO:0007669"/>
    <property type="project" value="TreeGrafter"/>
</dbReference>
<dbReference type="InterPro" id="IPR050445">
    <property type="entry name" value="Bact_polysacc_biosynth/exp"/>
</dbReference>
<dbReference type="RefSeq" id="WP_102112900.1">
    <property type="nucleotide sequence ID" value="NZ_BMGN01000005.1"/>
</dbReference>
<protein>
    <submittedName>
        <fullName evidence="3">Uncharacterized protein</fullName>
    </submittedName>
</protein>
<dbReference type="PANTHER" id="PTHR32309:SF13">
    <property type="entry name" value="FERRIC ENTEROBACTIN TRANSPORT PROTEIN FEPE"/>
    <property type="match status" value="1"/>
</dbReference>
<gene>
    <name evidence="3" type="ORF">C0V82_14380</name>
</gene>
<dbReference type="Proteomes" id="UP000234752">
    <property type="component" value="Chromosome eg_1"/>
</dbReference>